<feature type="transmembrane region" description="Helical" evidence="1">
    <location>
        <begin position="40"/>
        <end position="64"/>
    </location>
</feature>
<gene>
    <name evidence="2" type="ORF">AMATHDRAFT_122267</name>
</gene>
<reference evidence="2 3" key="1">
    <citation type="submission" date="2014-02" db="EMBL/GenBank/DDBJ databases">
        <title>Transposable element dynamics among asymbiotic and ectomycorrhizal Amanita fungi.</title>
        <authorList>
            <consortium name="DOE Joint Genome Institute"/>
            <person name="Hess J."/>
            <person name="Skrede I."/>
            <person name="Wolfe B."/>
            <person name="LaButti K."/>
            <person name="Ohm R.A."/>
            <person name="Grigoriev I.V."/>
            <person name="Pringle A."/>
        </authorList>
    </citation>
    <scope>NUCLEOTIDE SEQUENCE [LARGE SCALE GENOMIC DNA]</scope>
    <source>
        <strain evidence="2 3">SKay4041</strain>
    </source>
</reference>
<feature type="non-terminal residue" evidence="2">
    <location>
        <position position="177"/>
    </location>
</feature>
<name>A0A2A9NWR7_9AGAR</name>
<dbReference type="InterPro" id="IPR009724">
    <property type="entry name" value="TMEM70"/>
</dbReference>
<dbReference type="PANTHER" id="PTHR13281:SF0">
    <property type="entry name" value="TRANSMEMBRANE PROTEIN 70, MITOCHONDRIAL"/>
    <property type="match status" value="1"/>
</dbReference>
<keyword evidence="1" id="KW-0812">Transmembrane</keyword>
<dbReference type="Proteomes" id="UP000242287">
    <property type="component" value="Unassembled WGS sequence"/>
</dbReference>
<keyword evidence="3" id="KW-1185">Reference proteome</keyword>
<dbReference type="InterPro" id="IPR045325">
    <property type="entry name" value="TMEM70/TMEM186/TMEM223"/>
</dbReference>
<dbReference type="AlphaFoldDB" id="A0A2A9NWR7"/>
<feature type="non-terminal residue" evidence="2">
    <location>
        <position position="1"/>
    </location>
</feature>
<dbReference type="EMBL" id="KZ301981">
    <property type="protein sequence ID" value="PFH52162.1"/>
    <property type="molecule type" value="Genomic_DNA"/>
</dbReference>
<accession>A0A2A9NWR7</accession>
<organism evidence="2 3">
    <name type="scientific">Amanita thiersii Skay4041</name>
    <dbReference type="NCBI Taxonomy" id="703135"/>
    <lineage>
        <taxon>Eukaryota</taxon>
        <taxon>Fungi</taxon>
        <taxon>Dikarya</taxon>
        <taxon>Basidiomycota</taxon>
        <taxon>Agaricomycotina</taxon>
        <taxon>Agaricomycetes</taxon>
        <taxon>Agaricomycetidae</taxon>
        <taxon>Agaricales</taxon>
        <taxon>Pluteineae</taxon>
        <taxon>Amanitaceae</taxon>
        <taxon>Amanita</taxon>
    </lineage>
</organism>
<evidence type="ECO:0000256" key="1">
    <source>
        <dbReference type="SAM" id="Phobius"/>
    </source>
</evidence>
<keyword evidence="1" id="KW-1133">Transmembrane helix</keyword>
<dbReference type="OrthoDB" id="5386199at2759"/>
<evidence type="ECO:0000313" key="3">
    <source>
        <dbReference type="Proteomes" id="UP000242287"/>
    </source>
</evidence>
<protein>
    <recommendedName>
        <fullName evidence="4">Transmembrane protein 186</fullName>
    </recommendedName>
</protein>
<dbReference type="Pfam" id="PF06979">
    <property type="entry name" value="TMEM70"/>
    <property type="match status" value="1"/>
</dbReference>
<keyword evidence="1" id="KW-0472">Membrane</keyword>
<evidence type="ECO:0000313" key="2">
    <source>
        <dbReference type="EMBL" id="PFH52162.1"/>
    </source>
</evidence>
<proteinExistence type="predicted"/>
<dbReference type="GO" id="GO:0033615">
    <property type="term" value="P:mitochondrial proton-transporting ATP synthase complex assembly"/>
    <property type="evidence" value="ECO:0007669"/>
    <property type="project" value="TreeGrafter"/>
</dbReference>
<evidence type="ECO:0008006" key="4">
    <source>
        <dbReference type="Google" id="ProtNLM"/>
    </source>
</evidence>
<dbReference type="GO" id="GO:0031966">
    <property type="term" value="C:mitochondrial membrane"/>
    <property type="evidence" value="ECO:0007669"/>
    <property type="project" value="TreeGrafter"/>
</dbReference>
<dbReference type="PANTHER" id="PTHR13281">
    <property type="entry name" value="TRANSMEMBRANE PROTEIN 70, MITOCHONDRIAL"/>
    <property type="match status" value="1"/>
</dbReference>
<sequence>VYHGPLTTTFRRLKIFSLASLSLSFTLAPFMFLVESSLPVSARFALASIALGTSGLSTALVGWCGKPYVDVLKRLTTKDGSEGLELTTYSLTLQPRITRVYNPYFLIETKRPFAKWELASQLEASADESGNPKSDTVGQEETVAETLDKNGNLLGRWIVQWGENGQGRCREAGNVIR</sequence>
<feature type="transmembrane region" description="Helical" evidence="1">
    <location>
        <begin position="15"/>
        <end position="34"/>
    </location>
</feature>